<sequence length="205" mass="23694">MIYHFRKNHTWINHMQLIFLFKDNVPTLVPKSACKYNKALDIYESQIPGLMLTVPAERYNPEFQFRYLYKAVFDRYCVATNVVLGYNIIFLFGKSSDGIGQYVVCSIRDGDLRNVIAYGLMLRPGTIISAGSMTTTRSLEDHTFNLFEILYKNIQLTSDKQITRQFRIDFFNDQGDCFGYRCKGTTLNSVSVDYLGNTVYVMNLT</sequence>
<gene>
    <name evidence="1" type="ordered locus">Ecaj_0480</name>
</gene>
<dbReference type="Proteomes" id="UP000000435">
    <property type="component" value="Chromosome"/>
</dbReference>
<evidence type="ECO:0000313" key="1">
    <source>
        <dbReference type="EMBL" id="AAZ68517.1"/>
    </source>
</evidence>
<reference evidence="2" key="1">
    <citation type="journal article" date="2006" name="J. Bacteriol.">
        <title>The genome of the obligately intracellular bacterium Ehrlichia canis reveals themes of complex membrane structure and immune evasion strategies.</title>
        <authorList>
            <person name="Mavromatis K."/>
            <person name="Doyle C.K."/>
            <person name="Lykidis A."/>
            <person name="Ivanova N."/>
            <person name="Francino M.P."/>
            <person name="Chain P."/>
            <person name="Shin M."/>
            <person name="Malfatti S."/>
            <person name="Larimer F."/>
            <person name="Copeland A."/>
            <person name="Detter J.C."/>
            <person name="Land M."/>
            <person name="Richardson P.M."/>
            <person name="Yu X.J."/>
            <person name="Walker D.H."/>
            <person name="McBride J.W."/>
            <person name="Kyrpides N.C."/>
        </authorList>
    </citation>
    <scope>NUCLEOTIDE SEQUENCE [LARGE SCALE GENOMIC DNA]</scope>
    <source>
        <strain evidence="2">Jake</strain>
    </source>
</reference>
<keyword evidence="2" id="KW-1185">Reference proteome</keyword>
<name>A0ACA6AVV7_EHRCJ</name>
<accession>A0ACA6AVV7</accession>
<evidence type="ECO:0000313" key="2">
    <source>
        <dbReference type="Proteomes" id="UP000000435"/>
    </source>
</evidence>
<organism evidence="1 2">
    <name type="scientific">Ehrlichia canis (strain Jake)</name>
    <dbReference type="NCBI Taxonomy" id="269484"/>
    <lineage>
        <taxon>Bacteria</taxon>
        <taxon>Pseudomonadati</taxon>
        <taxon>Pseudomonadota</taxon>
        <taxon>Alphaproteobacteria</taxon>
        <taxon>Rickettsiales</taxon>
        <taxon>Anaplasmataceae</taxon>
        <taxon>Ehrlichia</taxon>
    </lineage>
</organism>
<protein>
    <submittedName>
        <fullName evidence="1">Uncharacterized protein</fullName>
    </submittedName>
</protein>
<dbReference type="EMBL" id="CP000107">
    <property type="protein sequence ID" value="AAZ68517.1"/>
    <property type="molecule type" value="Genomic_DNA"/>
</dbReference>
<proteinExistence type="predicted"/>